<dbReference type="InterPro" id="IPR051681">
    <property type="entry name" value="Ser/Thr_Kinases-Pseudokinases"/>
</dbReference>
<feature type="region of interest" description="Disordered" evidence="1">
    <location>
        <begin position="63"/>
        <end position="108"/>
    </location>
</feature>
<reference evidence="3 4" key="2">
    <citation type="journal article" date="2018" name="New Phytol.">
        <title>High intraspecific genome diversity in the model arbuscular mycorrhizal symbiont Rhizophagus irregularis.</title>
        <authorList>
            <person name="Chen E.C.H."/>
            <person name="Morin E."/>
            <person name="Beaudet D."/>
            <person name="Noel J."/>
            <person name="Yildirir G."/>
            <person name="Ndikumana S."/>
            <person name="Charron P."/>
            <person name="St-Onge C."/>
            <person name="Giorgi J."/>
            <person name="Kruger M."/>
            <person name="Marton T."/>
            <person name="Ropars J."/>
            <person name="Grigoriev I.V."/>
            <person name="Hainaut M."/>
            <person name="Henrissat B."/>
            <person name="Roux C."/>
            <person name="Martin F."/>
            <person name="Corradi N."/>
        </authorList>
    </citation>
    <scope>NUCLEOTIDE SEQUENCE [LARGE SCALE GENOMIC DNA]</scope>
    <source>
        <strain evidence="3 4">DAOM 197198</strain>
    </source>
</reference>
<organism evidence="3 4">
    <name type="scientific">Rhizophagus irregularis (strain DAOM 181602 / DAOM 197198 / MUCL 43194)</name>
    <name type="common">Arbuscular mycorrhizal fungus</name>
    <name type="synonym">Glomus intraradices</name>
    <dbReference type="NCBI Taxonomy" id="747089"/>
    <lineage>
        <taxon>Eukaryota</taxon>
        <taxon>Fungi</taxon>
        <taxon>Fungi incertae sedis</taxon>
        <taxon>Mucoromycota</taxon>
        <taxon>Glomeromycotina</taxon>
        <taxon>Glomeromycetes</taxon>
        <taxon>Glomerales</taxon>
        <taxon>Glomeraceae</taxon>
        <taxon>Rhizophagus</taxon>
    </lineage>
</organism>
<dbReference type="EMBL" id="AUPC02000117">
    <property type="protein sequence ID" value="POG70718.1"/>
    <property type="molecule type" value="Genomic_DNA"/>
</dbReference>
<dbReference type="PROSITE" id="PS50011">
    <property type="entry name" value="PROTEIN_KINASE_DOM"/>
    <property type="match status" value="1"/>
</dbReference>
<sequence length="478" mass="55788">MYFPKIKTYITLNSYLNFRVNDFILEKQLRWIPFNKFKNVEYLNEGGFGTIYKAIWVKNNGNKYKDNEDDEDNEDDKDDEDDEEGEDDEDDEEGEDDEEYKEYKEDEEDEEVILKCCKKLNENLNEFLKEWKYHTSVLSSNDIINFHGFTEDPNTSKYMVVMDYANKGSLRENLTSIVKNNWNQKLYMLYEIISGLSKIHGEELIHCDFHDGNILKHNDENKDKIYISDLGLCQPAKSFLKKYDIYGVIPFMAPEVLRGKSYTPASDIYSFSMIMWEFTSGIPPFNNRAHDLQLSLSICKGERPGIIENTPQCYVNLMKKCWNKNPLKRPSTSEVKGVFENWIIRPYKNEVSKELKSNIMEFINAPIGHNNLTTKSHPKACFTSRLLDFTSKKLNEILESENLQAYHKSHSDLNDCVIKDLRSLDENINKKLNEILESEDLHASVKANEINEMLVSEDLNNYIIKDLGSLDIKKADEN</sequence>
<dbReference type="PANTHER" id="PTHR44329">
    <property type="entry name" value="SERINE/THREONINE-PROTEIN KINASE TNNI3K-RELATED"/>
    <property type="match status" value="1"/>
</dbReference>
<comment type="caution">
    <text evidence="3">The sequence shown here is derived from an EMBL/GenBank/DDBJ whole genome shotgun (WGS) entry which is preliminary data.</text>
</comment>
<dbReference type="InterPro" id="IPR011009">
    <property type="entry name" value="Kinase-like_dom_sf"/>
</dbReference>
<dbReference type="VEuPathDB" id="FungiDB:RhiirFUN_023754"/>
<dbReference type="Pfam" id="PF07714">
    <property type="entry name" value="PK_Tyr_Ser-Thr"/>
    <property type="match status" value="1"/>
</dbReference>
<dbReference type="InterPro" id="IPR000719">
    <property type="entry name" value="Prot_kinase_dom"/>
</dbReference>
<name>A0A2P4PZC2_RHIID</name>
<evidence type="ECO:0000259" key="2">
    <source>
        <dbReference type="PROSITE" id="PS50011"/>
    </source>
</evidence>
<keyword evidence="4" id="KW-1185">Reference proteome</keyword>
<dbReference type="GO" id="GO:0004674">
    <property type="term" value="F:protein serine/threonine kinase activity"/>
    <property type="evidence" value="ECO:0007669"/>
    <property type="project" value="TreeGrafter"/>
</dbReference>
<dbReference type="Gene3D" id="1.10.510.10">
    <property type="entry name" value="Transferase(Phosphotransferase) domain 1"/>
    <property type="match status" value="1"/>
</dbReference>
<dbReference type="InterPro" id="IPR001245">
    <property type="entry name" value="Ser-Thr/Tyr_kinase_cat_dom"/>
</dbReference>
<dbReference type="Proteomes" id="UP000018888">
    <property type="component" value="Unassembled WGS sequence"/>
</dbReference>
<accession>A0A2P4PZC2</accession>
<dbReference type="SUPFAM" id="SSF56112">
    <property type="entry name" value="Protein kinase-like (PK-like)"/>
    <property type="match status" value="1"/>
</dbReference>
<evidence type="ECO:0000313" key="4">
    <source>
        <dbReference type="Proteomes" id="UP000018888"/>
    </source>
</evidence>
<reference evidence="3 4" key="1">
    <citation type="journal article" date="2013" name="Proc. Natl. Acad. Sci. U.S.A.">
        <title>Genome of an arbuscular mycorrhizal fungus provides insight into the oldest plant symbiosis.</title>
        <authorList>
            <person name="Tisserant E."/>
            <person name="Malbreil M."/>
            <person name="Kuo A."/>
            <person name="Kohler A."/>
            <person name="Symeonidi A."/>
            <person name="Balestrini R."/>
            <person name="Charron P."/>
            <person name="Duensing N."/>
            <person name="Frei Dit Frey N."/>
            <person name="Gianinazzi-Pearson V."/>
            <person name="Gilbert L.B."/>
            <person name="Handa Y."/>
            <person name="Herr J.R."/>
            <person name="Hijri M."/>
            <person name="Koul R."/>
            <person name="Kawaguchi M."/>
            <person name="Krajinski F."/>
            <person name="Lammers P.J."/>
            <person name="Masclaux F.G."/>
            <person name="Murat C."/>
            <person name="Morin E."/>
            <person name="Ndikumana S."/>
            <person name="Pagni M."/>
            <person name="Petitpierre D."/>
            <person name="Requena N."/>
            <person name="Rosikiewicz P."/>
            <person name="Riley R."/>
            <person name="Saito K."/>
            <person name="San Clemente H."/>
            <person name="Shapiro H."/>
            <person name="van Tuinen D."/>
            <person name="Becard G."/>
            <person name="Bonfante P."/>
            <person name="Paszkowski U."/>
            <person name="Shachar-Hill Y.Y."/>
            <person name="Tuskan G.A."/>
            <person name="Young P.W."/>
            <person name="Sanders I.R."/>
            <person name="Henrissat B."/>
            <person name="Rensing S.A."/>
            <person name="Grigoriev I.V."/>
            <person name="Corradi N."/>
            <person name="Roux C."/>
            <person name="Martin F."/>
        </authorList>
    </citation>
    <scope>NUCLEOTIDE SEQUENCE [LARGE SCALE GENOMIC DNA]</scope>
    <source>
        <strain evidence="3 4">DAOM 197198</strain>
    </source>
</reference>
<protein>
    <submittedName>
        <fullName evidence="3">Kinase-like domain-containing protein</fullName>
    </submittedName>
</protein>
<evidence type="ECO:0000256" key="1">
    <source>
        <dbReference type="SAM" id="MobiDB-lite"/>
    </source>
</evidence>
<dbReference type="GO" id="GO:0005524">
    <property type="term" value="F:ATP binding"/>
    <property type="evidence" value="ECO:0007669"/>
    <property type="project" value="InterPro"/>
</dbReference>
<proteinExistence type="predicted"/>
<dbReference type="AlphaFoldDB" id="A0A2P4PZC2"/>
<evidence type="ECO:0000313" key="3">
    <source>
        <dbReference type="EMBL" id="POG70718.1"/>
    </source>
</evidence>
<feature type="compositionally biased region" description="Acidic residues" evidence="1">
    <location>
        <begin position="67"/>
        <end position="108"/>
    </location>
</feature>
<feature type="domain" description="Protein kinase" evidence="2">
    <location>
        <begin position="37"/>
        <end position="343"/>
    </location>
</feature>
<gene>
    <name evidence="3" type="ORF">GLOIN_2v1876523</name>
</gene>